<dbReference type="PROSITE" id="PS00894">
    <property type="entry name" value="HTH_DEOR_1"/>
    <property type="match status" value="1"/>
</dbReference>
<dbReference type="GO" id="GO:0003677">
    <property type="term" value="F:DNA binding"/>
    <property type="evidence" value="ECO:0007669"/>
    <property type="project" value="UniProtKB-KW"/>
</dbReference>
<reference evidence="6 7" key="1">
    <citation type="submission" date="2019-03" db="EMBL/GenBank/DDBJ databases">
        <title>Genomic Encyclopedia of Type Strains, Phase III (KMG-III): the genomes of soil and plant-associated and newly described type strains.</title>
        <authorList>
            <person name="Whitman W."/>
        </authorList>
    </citation>
    <scope>NUCLEOTIDE SEQUENCE [LARGE SCALE GENOMIC DNA]</scope>
    <source>
        <strain evidence="6 7">LMG 29544</strain>
    </source>
</reference>
<dbReference type="InterPro" id="IPR036388">
    <property type="entry name" value="WH-like_DNA-bd_sf"/>
</dbReference>
<dbReference type="PANTHER" id="PTHR30363:SF4">
    <property type="entry name" value="GLYCEROL-3-PHOSPHATE REGULON REPRESSOR"/>
    <property type="match status" value="1"/>
</dbReference>
<evidence type="ECO:0000256" key="3">
    <source>
        <dbReference type="ARBA" id="ARBA00023125"/>
    </source>
</evidence>
<feature type="domain" description="HTH deoR-type" evidence="5">
    <location>
        <begin position="14"/>
        <end position="69"/>
    </location>
</feature>
<sequence>MPTPEKNTTDSVLADHRRELILDALEKGGQCRVSDLAQQFSLSPMTVRRDLQVLEEQGRLRRVHGGAVLVDSEIDYPLRAREGQTQKQRIGRHAAELIRNGMVVYLDSGTTAMELARRIREGLPDVYHLSIVTHGINLAMELAGHPAYDVHLIGGELYRNGLATVGPVALAQVGQLHFDLFFMGARGIDLEAGWTNANQLETQLKHAAIERSRQVCAIADSTKWGQRGFVSIVPFERVSTWVCDDDLPHNARTAAEDAGIELLLAS</sequence>
<name>A0A4R8LVN7_9BURK</name>
<keyword evidence="2" id="KW-0805">Transcription regulation</keyword>
<dbReference type="SMART" id="SM00420">
    <property type="entry name" value="HTH_DEOR"/>
    <property type="match status" value="1"/>
</dbReference>
<dbReference type="Pfam" id="PF08220">
    <property type="entry name" value="HTH_DeoR"/>
    <property type="match status" value="1"/>
</dbReference>
<evidence type="ECO:0000313" key="6">
    <source>
        <dbReference type="EMBL" id="TDY51804.1"/>
    </source>
</evidence>
<dbReference type="InterPro" id="IPR050313">
    <property type="entry name" value="Carb_Metab_HTH_regulators"/>
</dbReference>
<dbReference type="InterPro" id="IPR011991">
    <property type="entry name" value="ArsR-like_HTH"/>
</dbReference>
<dbReference type="Gene3D" id="1.10.10.10">
    <property type="entry name" value="Winged helix-like DNA-binding domain superfamily/Winged helix DNA-binding domain"/>
    <property type="match status" value="1"/>
</dbReference>
<gene>
    <name evidence="6" type="ORF">BX592_10698</name>
</gene>
<dbReference type="PANTHER" id="PTHR30363">
    <property type="entry name" value="HTH-TYPE TRANSCRIPTIONAL REGULATOR SRLR-RELATED"/>
    <property type="match status" value="1"/>
</dbReference>
<evidence type="ECO:0000313" key="7">
    <source>
        <dbReference type="Proteomes" id="UP000295509"/>
    </source>
</evidence>
<dbReference type="CDD" id="cd00090">
    <property type="entry name" value="HTH_ARSR"/>
    <property type="match status" value="1"/>
</dbReference>
<protein>
    <submittedName>
        <fullName evidence="6">DeoR family transcriptional regulator</fullName>
    </submittedName>
</protein>
<dbReference type="InterPro" id="IPR036390">
    <property type="entry name" value="WH_DNA-bd_sf"/>
</dbReference>
<evidence type="ECO:0000256" key="1">
    <source>
        <dbReference type="ARBA" id="ARBA00022491"/>
    </source>
</evidence>
<dbReference type="InterPro" id="IPR001034">
    <property type="entry name" value="DeoR_HTH"/>
</dbReference>
<dbReference type="SUPFAM" id="SSF100950">
    <property type="entry name" value="NagB/RpiA/CoA transferase-like"/>
    <property type="match status" value="1"/>
</dbReference>
<evidence type="ECO:0000256" key="2">
    <source>
        <dbReference type="ARBA" id="ARBA00023015"/>
    </source>
</evidence>
<dbReference type="EMBL" id="SORE01000006">
    <property type="protein sequence ID" value="TDY51804.1"/>
    <property type="molecule type" value="Genomic_DNA"/>
</dbReference>
<keyword evidence="7" id="KW-1185">Reference proteome</keyword>
<dbReference type="OrthoDB" id="9814815at2"/>
<keyword evidence="1" id="KW-0678">Repressor</keyword>
<dbReference type="Pfam" id="PF00455">
    <property type="entry name" value="DeoRC"/>
    <property type="match status" value="1"/>
</dbReference>
<dbReference type="InterPro" id="IPR037171">
    <property type="entry name" value="NagB/RpiA_transferase-like"/>
</dbReference>
<dbReference type="InterPro" id="IPR000524">
    <property type="entry name" value="Tscrpt_reg_HTH_GntR"/>
</dbReference>
<dbReference type="PRINTS" id="PR00037">
    <property type="entry name" value="HTHLACR"/>
</dbReference>
<dbReference type="InterPro" id="IPR014036">
    <property type="entry name" value="DeoR-like_C"/>
</dbReference>
<dbReference type="GO" id="GO:0003700">
    <property type="term" value="F:DNA-binding transcription factor activity"/>
    <property type="evidence" value="ECO:0007669"/>
    <property type="project" value="InterPro"/>
</dbReference>
<dbReference type="SMART" id="SM01134">
    <property type="entry name" value="DeoRC"/>
    <property type="match status" value="1"/>
</dbReference>
<proteinExistence type="predicted"/>
<keyword evidence="4" id="KW-0804">Transcription</keyword>
<comment type="caution">
    <text evidence="6">The sequence shown here is derived from an EMBL/GenBank/DDBJ whole genome shotgun (WGS) entry which is preliminary data.</text>
</comment>
<accession>A0A4R8LVN7</accession>
<dbReference type="Gene3D" id="3.40.50.1360">
    <property type="match status" value="1"/>
</dbReference>
<dbReference type="InterPro" id="IPR018356">
    <property type="entry name" value="Tscrpt_reg_HTH_DeoR_CS"/>
</dbReference>
<dbReference type="RefSeq" id="WP_134191578.1">
    <property type="nucleotide sequence ID" value="NZ_JBHLUW010000056.1"/>
</dbReference>
<dbReference type="SUPFAM" id="SSF46785">
    <property type="entry name" value="Winged helix' DNA-binding domain"/>
    <property type="match status" value="1"/>
</dbReference>
<dbReference type="SMART" id="SM00345">
    <property type="entry name" value="HTH_GNTR"/>
    <property type="match status" value="1"/>
</dbReference>
<evidence type="ECO:0000259" key="5">
    <source>
        <dbReference type="PROSITE" id="PS51000"/>
    </source>
</evidence>
<evidence type="ECO:0000256" key="4">
    <source>
        <dbReference type="ARBA" id="ARBA00023163"/>
    </source>
</evidence>
<organism evidence="6 7">
    <name type="scientific">Paraburkholderia rhizosphaerae</name>
    <dbReference type="NCBI Taxonomy" id="480658"/>
    <lineage>
        <taxon>Bacteria</taxon>
        <taxon>Pseudomonadati</taxon>
        <taxon>Pseudomonadota</taxon>
        <taxon>Betaproteobacteria</taxon>
        <taxon>Burkholderiales</taxon>
        <taxon>Burkholderiaceae</taxon>
        <taxon>Paraburkholderia</taxon>
    </lineage>
</organism>
<dbReference type="PROSITE" id="PS51000">
    <property type="entry name" value="HTH_DEOR_2"/>
    <property type="match status" value="1"/>
</dbReference>
<dbReference type="AlphaFoldDB" id="A0A4R8LVN7"/>
<keyword evidence="3" id="KW-0238">DNA-binding</keyword>
<dbReference type="Proteomes" id="UP000295509">
    <property type="component" value="Unassembled WGS sequence"/>
</dbReference>